<dbReference type="Proteomes" id="UP000320762">
    <property type="component" value="Unassembled WGS sequence"/>
</dbReference>
<protein>
    <recommendedName>
        <fullName evidence="2">AA9 family lytic polysaccharide monooxygenase</fullName>
        <ecNumber evidence="2">1.14.99.56</ecNumber>
    </recommendedName>
    <alternativeName>
        <fullName evidence="2">Endo-beta-1,4-glucanase</fullName>
    </alternativeName>
    <alternativeName>
        <fullName evidence="2">Glycosyl hydrolase 61 family protein</fullName>
    </alternativeName>
</protein>
<keyword evidence="2" id="KW-0624">Polysaccharide degradation</keyword>
<dbReference type="Gene3D" id="2.70.50.70">
    <property type="match status" value="1"/>
</dbReference>
<dbReference type="Pfam" id="PF03443">
    <property type="entry name" value="AA9"/>
    <property type="match status" value="1"/>
</dbReference>
<dbReference type="EMBL" id="VDMD01000009">
    <property type="protein sequence ID" value="TRM63705.1"/>
    <property type="molecule type" value="Genomic_DNA"/>
</dbReference>
<name>A0A550CFY2_9AGAR</name>
<comment type="caution">
    <text evidence="4">The sequence shown here is derived from an EMBL/GenBank/DDBJ whole genome shotgun (WGS) entry which is preliminary data.</text>
</comment>
<dbReference type="AlphaFoldDB" id="A0A550CFY2"/>
<comment type="domain">
    <text evidence="2">Has a modular structure: an endo-beta-1,4-glucanase catalytic module at the N-terminus, a linker rich in serines and threonines, and a C-terminal carbohydrate-binding module (CBM).</text>
</comment>
<dbReference type="GO" id="GO:0030245">
    <property type="term" value="P:cellulose catabolic process"/>
    <property type="evidence" value="ECO:0007669"/>
    <property type="project" value="UniProtKB-UniRule"/>
</dbReference>
<organism evidence="4 5">
    <name type="scientific">Schizophyllum amplum</name>
    <dbReference type="NCBI Taxonomy" id="97359"/>
    <lineage>
        <taxon>Eukaryota</taxon>
        <taxon>Fungi</taxon>
        <taxon>Dikarya</taxon>
        <taxon>Basidiomycota</taxon>
        <taxon>Agaricomycotina</taxon>
        <taxon>Agaricomycetes</taxon>
        <taxon>Agaricomycetidae</taxon>
        <taxon>Agaricales</taxon>
        <taxon>Schizophyllaceae</taxon>
        <taxon>Schizophyllum</taxon>
    </lineage>
</organism>
<dbReference type="GO" id="GO:0005576">
    <property type="term" value="C:extracellular region"/>
    <property type="evidence" value="ECO:0007669"/>
    <property type="project" value="UniProtKB-SubCell"/>
</dbReference>
<keyword evidence="5" id="KW-1185">Reference proteome</keyword>
<dbReference type="GO" id="GO:0008810">
    <property type="term" value="F:cellulase activity"/>
    <property type="evidence" value="ECO:0007669"/>
    <property type="project" value="UniProtKB-UniRule"/>
</dbReference>
<gene>
    <name evidence="4" type="ORF">BD626DRAFT_402527</name>
</gene>
<dbReference type="EC" id="1.14.99.56" evidence="2"/>
<evidence type="ECO:0000256" key="1">
    <source>
        <dbReference type="ARBA" id="ARBA00023157"/>
    </source>
</evidence>
<comment type="subcellular location">
    <subcellularLocation>
        <location evidence="2">Secreted</location>
    </subcellularLocation>
</comment>
<dbReference type="PANTHER" id="PTHR33353:SF11">
    <property type="entry name" value="GLYCOSYLHYDROLASE FAMILY 61-7 PROTEIN"/>
    <property type="match status" value="1"/>
</dbReference>
<keyword evidence="2" id="KW-0119">Carbohydrate metabolism</keyword>
<keyword evidence="2" id="KW-0136">Cellulose degradation</keyword>
<feature type="non-terminal residue" evidence="4">
    <location>
        <position position="1"/>
    </location>
</feature>
<comment type="catalytic activity">
    <reaction evidence="2">
        <text>[(1-&gt;4)-beta-D-glucosyl]n+m + reduced acceptor + O2 = 4-dehydro-beta-D-glucosyl-[(1-&gt;4)-beta-D-glucosyl]n-1 + [(1-&gt;4)-beta-D-glucosyl]m + acceptor + H2O.</text>
        <dbReference type="EC" id="1.14.99.56"/>
    </reaction>
</comment>
<evidence type="ECO:0000256" key="2">
    <source>
        <dbReference type="RuleBase" id="RU368122"/>
    </source>
</evidence>
<proteinExistence type="predicted"/>
<accession>A0A550CFY2</accession>
<feature type="domain" description="Auxiliary Activity family 9 catalytic" evidence="3">
    <location>
        <begin position="8"/>
        <end position="184"/>
    </location>
</feature>
<keyword evidence="4" id="KW-0378">Hydrolase</keyword>
<dbReference type="CDD" id="cd21175">
    <property type="entry name" value="LPMO_AA9"/>
    <property type="match status" value="1"/>
</dbReference>
<keyword evidence="1 2" id="KW-1015">Disulfide bond</keyword>
<dbReference type="InterPro" id="IPR049892">
    <property type="entry name" value="AA9"/>
</dbReference>
<evidence type="ECO:0000313" key="5">
    <source>
        <dbReference type="Proteomes" id="UP000320762"/>
    </source>
</evidence>
<evidence type="ECO:0000259" key="3">
    <source>
        <dbReference type="Pfam" id="PF03443"/>
    </source>
</evidence>
<sequence>TGEYEYVRANTNMNSPVEDLTSTDMRCNVGADSGASTSTYEVAAGSSVGFKADQAAFHPGPAGIYLGQVPEGETAATWDGSGANWFKIYELGADIGDGTFTFPTDIDTYETTIPSTVPAGDYLLRMEHVGLHSAGAPQFYISCAQLTVTGGGSANPAKVEIPGYIAADDESVSLNIYYPVPTSYDCPGPEVFTDGTTGGATSAASSAPAATSSVAATSVAQSSAAETSAAATSVVESSAAAPSSSAPATSAVESSAAATSVAESSAAATTAAETSAAATSAVETSAAAPTTSAAATSAAPSSSAAAPATSAPASGNTYNDCWNAYNKCAAAANSAPNNGGAVDVRLLSF</sequence>
<dbReference type="GO" id="GO:0030248">
    <property type="term" value="F:cellulose binding"/>
    <property type="evidence" value="ECO:0007669"/>
    <property type="project" value="UniProtKB-UniRule"/>
</dbReference>
<dbReference type="InterPro" id="IPR005103">
    <property type="entry name" value="AA9_LPMO"/>
</dbReference>
<comment type="function">
    <text evidence="2">Lytic polysaccharide monooxygenase (LMPO) that depolymerizes crystalline and amorphous polysaccharides via the oxidation of scissile alpha- or beta-(1-4)-glycosidic bonds, yielding C1 and/or C4 oxidation products. Catalysis by LPMOs requires the reduction of the active-site copper from Cu(II) to Cu(I) by a reducing agent and H(2)O(2) or O(2) as a cosubstrate.</text>
</comment>
<dbReference type="OrthoDB" id="3496539at2759"/>
<evidence type="ECO:0000313" key="4">
    <source>
        <dbReference type="EMBL" id="TRM63705.1"/>
    </source>
</evidence>
<dbReference type="PANTHER" id="PTHR33353">
    <property type="entry name" value="PUTATIVE (AFU_ORTHOLOGUE AFUA_1G12560)-RELATED"/>
    <property type="match status" value="1"/>
</dbReference>
<reference evidence="4 5" key="1">
    <citation type="journal article" date="2019" name="New Phytol.">
        <title>Comparative genomics reveals unique wood-decay strategies and fruiting body development in the Schizophyllaceae.</title>
        <authorList>
            <person name="Almasi E."/>
            <person name="Sahu N."/>
            <person name="Krizsan K."/>
            <person name="Balint B."/>
            <person name="Kovacs G.M."/>
            <person name="Kiss B."/>
            <person name="Cseklye J."/>
            <person name="Drula E."/>
            <person name="Henrissat B."/>
            <person name="Nagy I."/>
            <person name="Chovatia M."/>
            <person name="Adam C."/>
            <person name="LaButti K."/>
            <person name="Lipzen A."/>
            <person name="Riley R."/>
            <person name="Grigoriev I.V."/>
            <person name="Nagy L.G."/>
        </authorList>
    </citation>
    <scope>NUCLEOTIDE SEQUENCE [LARGE SCALE GENOMIC DNA]</scope>
    <source>
        <strain evidence="4 5">NL-1724</strain>
    </source>
</reference>
<keyword evidence="2" id="KW-0964">Secreted</keyword>
<dbReference type="STRING" id="97359.A0A550CFY2"/>